<keyword evidence="1" id="KW-0175">Coiled coil</keyword>
<proteinExistence type="predicted"/>
<reference evidence="2 3" key="1">
    <citation type="journal article" date="2023" name="Plants (Basel)">
        <title>Bridging the Gap: Combining Genomics and Transcriptomics Approaches to Understand Stylosanthes scabra, an Orphan Legume from the Brazilian Caatinga.</title>
        <authorList>
            <person name="Ferreira-Neto J.R.C."/>
            <person name="da Silva M.D."/>
            <person name="Binneck E."/>
            <person name="de Melo N.F."/>
            <person name="da Silva R.H."/>
            <person name="de Melo A.L.T.M."/>
            <person name="Pandolfi V."/>
            <person name="Bustamante F.O."/>
            <person name="Brasileiro-Vidal A.C."/>
            <person name="Benko-Iseppon A.M."/>
        </authorList>
    </citation>
    <scope>NUCLEOTIDE SEQUENCE [LARGE SCALE GENOMIC DNA]</scope>
    <source>
        <tissue evidence="2">Leaves</tissue>
    </source>
</reference>
<name>A0ABU6UTW8_9FABA</name>
<keyword evidence="3" id="KW-1185">Reference proteome</keyword>
<accession>A0ABU6UTW8</accession>
<evidence type="ECO:0000313" key="2">
    <source>
        <dbReference type="EMBL" id="MED6164730.1"/>
    </source>
</evidence>
<dbReference type="EMBL" id="JASCZI010122787">
    <property type="protein sequence ID" value="MED6164730.1"/>
    <property type="molecule type" value="Genomic_DNA"/>
</dbReference>
<protein>
    <submittedName>
        <fullName evidence="2">Uncharacterized protein</fullName>
    </submittedName>
</protein>
<evidence type="ECO:0000256" key="1">
    <source>
        <dbReference type="SAM" id="Coils"/>
    </source>
</evidence>
<organism evidence="2 3">
    <name type="scientific">Stylosanthes scabra</name>
    <dbReference type="NCBI Taxonomy" id="79078"/>
    <lineage>
        <taxon>Eukaryota</taxon>
        <taxon>Viridiplantae</taxon>
        <taxon>Streptophyta</taxon>
        <taxon>Embryophyta</taxon>
        <taxon>Tracheophyta</taxon>
        <taxon>Spermatophyta</taxon>
        <taxon>Magnoliopsida</taxon>
        <taxon>eudicotyledons</taxon>
        <taxon>Gunneridae</taxon>
        <taxon>Pentapetalae</taxon>
        <taxon>rosids</taxon>
        <taxon>fabids</taxon>
        <taxon>Fabales</taxon>
        <taxon>Fabaceae</taxon>
        <taxon>Papilionoideae</taxon>
        <taxon>50 kb inversion clade</taxon>
        <taxon>dalbergioids sensu lato</taxon>
        <taxon>Dalbergieae</taxon>
        <taxon>Pterocarpus clade</taxon>
        <taxon>Stylosanthes</taxon>
    </lineage>
</organism>
<gene>
    <name evidence="2" type="ORF">PIB30_093021</name>
</gene>
<sequence>MRSPEEDVAPLKAVSGLVKNLRNGRGNIDKCETRLIELEKDTKLLRKSEMDFKEARGKLDAKTQIAQLEEELAKIKQEIVDAESQEKVLQVPLDQSKKIISKINFKLLKIAADIAKKAKSSKDVKRALKEEKELYETFLPQQKDSRQPSKIYLENT</sequence>
<comment type="caution">
    <text evidence="2">The sequence shown here is derived from an EMBL/GenBank/DDBJ whole genome shotgun (WGS) entry which is preliminary data.</text>
</comment>
<dbReference type="Proteomes" id="UP001341840">
    <property type="component" value="Unassembled WGS sequence"/>
</dbReference>
<evidence type="ECO:0000313" key="3">
    <source>
        <dbReference type="Proteomes" id="UP001341840"/>
    </source>
</evidence>
<feature type="coiled-coil region" evidence="1">
    <location>
        <begin position="21"/>
        <end position="85"/>
    </location>
</feature>